<dbReference type="AlphaFoldDB" id="A0A6I1GM79"/>
<reference evidence="1 2" key="1">
    <citation type="submission" date="2019-09" db="EMBL/GenBank/DDBJ databases">
        <title>Characterization of the phylogenetic diversity of two novel species belonging to the genus Bifidobacterium: Bifidobacterium cebidarum sp. nov. and Bifidobacterium leontopitheci sp. nov.</title>
        <authorList>
            <person name="Lugli G.A."/>
            <person name="Duranti S."/>
            <person name="Milani C."/>
            <person name="Turroni F."/>
            <person name="Ventura M."/>
        </authorList>
    </citation>
    <scope>NUCLEOTIDE SEQUENCE [LARGE SCALE GENOMIC DNA]</scope>
    <source>
        <strain evidence="1 2">LMG 31471</strain>
    </source>
</reference>
<protein>
    <submittedName>
        <fullName evidence="1">Uncharacterized protein</fullName>
    </submittedName>
</protein>
<evidence type="ECO:0000313" key="2">
    <source>
        <dbReference type="Proteomes" id="UP000441772"/>
    </source>
</evidence>
<gene>
    <name evidence="1" type="ORF">F7D09_0802</name>
</gene>
<sequence length="125" mass="13602">MGLLDLWPRLAPAMAVHRPPLRVELVPLTNPLANRALLMLGDLAGQRAHAVRRHIVRDCRFALPYRRESGSLTAVRSARLPNSRYTTTASGTHAANVGNSHCAGRLAYSSPPMIGPSDMPRSMPT</sequence>
<accession>A0A6I1GM79</accession>
<dbReference type="Proteomes" id="UP000441772">
    <property type="component" value="Unassembled WGS sequence"/>
</dbReference>
<organism evidence="1 2">
    <name type="scientific">Bifidobacterium leontopitheci</name>
    <dbReference type="NCBI Taxonomy" id="2650774"/>
    <lineage>
        <taxon>Bacteria</taxon>
        <taxon>Bacillati</taxon>
        <taxon>Actinomycetota</taxon>
        <taxon>Actinomycetes</taxon>
        <taxon>Bifidobacteriales</taxon>
        <taxon>Bifidobacteriaceae</taxon>
        <taxon>Bifidobacterium</taxon>
    </lineage>
</organism>
<keyword evidence="2" id="KW-1185">Reference proteome</keyword>
<dbReference type="EMBL" id="WBVT01000008">
    <property type="protein sequence ID" value="KAB7790696.1"/>
    <property type="molecule type" value="Genomic_DNA"/>
</dbReference>
<proteinExistence type="predicted"/>
<evidence type="ECO:0000313" key="1">
    <source>
        <dbReference type="EMBL" id="KAB7790696.1"/>
    </source>
</evidence>
<name>A0A6I1GM79_9BIFI</name>
<comment type="caution">
    <text evidence="1">The sequence shown here is derived from an EMBL/GenBank/DDBJ whole genome shotgun (WGS) entry which is preliminary data.</text>
</comment>